<sequence>MQNLYKFKAIITIASAFLFFLHSYSQDNLLFDQNILWIKGDSNSKAETINKNPILKLDKDLSFVNKLNEKSTFFFVFKNDSIASVNKIASLKYGHQNVEISTEGIVKNGKKVIEIETKPYGQIVSYTFHDAKVNLSSKNEMIFYKSKLKDDSFKFLEIIVLPEILSTKEIRKVETYLALKFGISLTEEQDYLGRHNDTIWNASKSEKFSHRVTGIDFNIDKGLNQKSSKNSQGDGLEIAYNFNRDAETPNDKIEYLLWGDDNETIRIEEDKRETSFVQRTWKYKYSILDEVNSDESPLVNLDFDLSSKDLESLQGHENLYLAFSDQSDAFTIDNIDAIELFEPSQIDSLSLNFKGVELQKEGYFKLLKIDDINIDFAENMICNSLSEFKFDIAGGVQPYTIQLTNLKTNAKENYNINDNVFSKTFETSGEYEIVVRDKFNQIISELFEVKDSQIIVEMSSQIEIFEGDSRLMSPSITTTIDSENLKYKWYFNEQIITETKDVRISEEGVYRLNVSTESCDCDFPLSVEYNKLDDDTNAEITLTPNPISAGENLNLNFNFTKVQNLDITLFDVNGKLILNESLQKIKTTTYQKQIENSGVYFINIKYSQKTKTFKLIVK</sequence>
<reference evidence="5" key="1">
    <citation type="journal article" date="2019" name="Int. J. Syst. Evol. Microbiol.">
        <title>The Global Catalogue of Microorganisms (GCM) 10K type strain sequencing project: providing services to taxonomists for standard genome sequencing and annotation.</title>
        <authorList>
            <consortium name="The Broad Institute Genomics Platform"/>
            <consortium name="The Broad Institute Genome Sequencing Center for Infectious Disease"/>
            <person name="Wu L."/>
            <person name="Ma J."/>
        </authorList>
    </citation>
    <scope>NUCLEOTIDE SEQUENCE [LARGE SCALE GENOMIC DNA]</scope>
    <source>
        <strain evidence="5">KCTC 32514</strain>
    </source>
</reference>
<evidence type="ECO:0000313" key="4">
    <source>
        <dbReference type="EMBL" id="MFD2914937.1"/>
    </source>
</evidence>
<accession>A0ABW5ZQR6</accession>
<feature type="domain" description="DUF8202" evidence="3">
    <location>
        <begin position="169"/>
        <end position="338"/>
    </location>
</feature>
<feature type="domain" description="Secretion system C-terminal sorting" evidence="2">
    <location>
        <begin position="544"/>
        <end position="617"/>
    </location>
</feature>
<evidence type="ECO:0000256" key="1">
    <source>
        <dbReference type="ARBA" id="ARBA00022729"/>
    </source>
</evidence>
<name>A0ABW5ZQR6_9FLAO</name>
<evidence type="ECO:0000259" key="3">
    <source>
        <dbReference type="Pfam" id="PF26628"/>
    </source>
</evidence>
<dbReference type="NCBIfam" id="TIGR04183">
    <property type="entry name" value="Por_Secre_tail"/>
    <property type="match status" value="1"/>
</dbReference>
<evidence type="ECO:0000313" key="5">
    <source>
        <dbReference type="Proteomes" id="UP001597548"/>
    </source>
</evidence>
<evidence type="ECO:0000259" key="2">
    <source>
        <dbReference type="Pfam" id="PF18962"/>
    </source>
</evidence>
<proteinExistence type="predicted"/>
<gene>
    <name evidence="4" type="ORF">ACFS29_04750</name>
</gene>
<dbReference type="Pfam" id="PF18962">
    <property type="entry name" value="Por_Secre_tail"/>
    <property type="match status" value="1"/>
</dbReference>
<keyword evidence="1" id="KW-0732">Signal</keyword>
<dbReference type="InterPro" id="IPR058515">
    <property type="entry name" value="DUF8202"/>
</dbReference>
<keyword evidence="5" id="KW-1185">Reference proteome</keyword>
<dbReference type="RefSeq" id="WP_194508438.1">
    <property type="nucleotide sequence ID" value="NZ_JADILU010000005.1"/>
</dbReference>
<dbReference type="Pfam" id="PF26628">
    <property type="entry name" value="DUF8202"/>
    <property type="match status" value="1"/>
</dbReference>
<dbReference type="InterPro" id="IPR026444">
    <property type="entry name" value="Secre_tail"/>
</dbReference>
<comment type="caution">
    <text evidence="4">The sequence shown here is derived from an EMBL/GenBank/DDBJ whole genome shotgun (WGS) entry which is preliminary data.</text>
</comment>
<dbReference type="EMBL" id="JBHUOS010000002">
    <property type="protein sequence ID" value="MFD2914937.1"/>
    <property type="molecule type" value="Genomic_DNA"/>
</dbReference>
<dbReference type="Proteomes" id="UP001597548">
    <property type="component" value="Unassembled WGS sequence"/>
</dbReference>
<protein>
    <submittedName>
        <fullName evidence="4">T9SS type A sorting domain-containing protein</fullName>
    </submittedName>
</protein>
<organism evidence="4 5">
    <name type="scientific">Psychroserpens luteus</name>
    <dbReference type="NCBI Taxonomy" id="1434066"/>
    <lineage>
        <taxon>Bacteria</taxon>
        <taxon>Pseudomonadati</taxon>
        <taxon>Bacteroidota</taxon>
        <taxon>Flavobacteriia</taxon>
        <taxon>Flavobacteriales</taxon>
        <taxon>Flavobacteriaceae</taxon>
        <taxon>Psychroserpens</taxon>
    </lineage>
</organism>